<comment type="caution">
    <text evidence="1">The sequence shown here is derived from an EMBL/GenBank/DDBJ whole genome shotgun (WGS) entry which is preliminary data.</text>
</comment>
<sequence>MQLNVKVEKKASLGMIFTAYWNSKIKIRVMKMLKQAIVLAAILTAGIASPQNSKMNNMIKVGANVGLAVPADNLSAAAGVDVSYQNLITPGFGLGIATGYTHYFGKSNNGYDNNDVGVIPVGALIRIYPKQTGFYFGTDLGYGFLVGDDKVASNSSADRPDGGFYIKPEIGYHNRDWNFFVQYQKVFVGDKGDIAGQDYNVGNIGVGFGYNIPLGK</sequence>
<evidence type="ECO:0000313" key="2">
    <source>
        <dbReference type="Proteomes" id="UP000321150"/>
    </source>
</evidence>
<evidence type="ECO:0000313" key="1">
    <source>
        <dbReference type="EMBL" id="GEN70310.1"/>
    </source>
</evidence>
<dbReference type="AlphaFoldDB" id="A0A511Y535"/>
<gene>
    <name evidence="1" type="ORF">CLA01_03820</name>
</gene>
<protein>
    <recommendedName>
        <fullName evidence="3">Outer membrane protein beta-barrel domain-containing protein</fullName>
    </recommendedName>
</protein>
<proteinExistence type="predicted"/>
<organism evidence="1 2">
    <name type="scientific">Chryseobacterium lathyri</name>
    <dbReference type="NCBI Taxonomy" id="395933"/>
    <lineage>
        <taxon>Bacteria</taxon>
        <taxon>Pseudomonadati</taxon>
        <taxon>Bacteroidota</taxon>
        <taxon>Flavobacteriia</taxon>
        <taxon>Flavobacteriales</taxon>
        <taxon>Weeksellaceae</taxon>
        <taxon>Chryseobacterium group</taxon>
        <taxon>Chryseobacterium</taxon>
    </lineage>
</organism>
<evidence type="ECO:0008006" key="3">
    <source>
        <dbReference type="Google" id="ProtNLM"/>
    </source>
</evidence>
<accession>A0A511Y535</accession>
<dbReference type="Proteomes" id="UP000321150">
    <property type="component" value="Unassembled WGS sequence"/>
</dbReference>
<reference evidence="1 2" key="1">
    <citation type="submission" date="2019-07" db="EMBL/GenBank/DDBJ databases">
        <title>Whole genome shotgun sequence of Chryseobacterium lathyri NBRC 105250.</title>
        <authorList>
            <person name="Hosoyama A."/>
            <person name="Uohara A."/>
            <person name="Ohji S."/>
            <person name="Ichikawa N."/>
        </authorList>
    </citation>
    <scope>NUCLEOTIDE SEQUENCE [LARGE SCALE GENOMIC DNA]</scope>
    <source>
        <strain evidence="1 2">NBRC 105250</strain>
    </source>
</reference>
<dbReference type="EMBL" id="BJYI01000001">
    <property type="protein sequence ID" value="GEN70310.1"/>
    <property type="molecule type" value="Genomic_DNA"/>
</dbReference>
<name>A0A511Y535_9FLAO</name>